<dbReference type="PANTHER" id="PTHR20531:SF1">
    <property type="entry name" value="N-ALPHA-ACETYLTRANSFERASE 40"/>
    <property type="match status" value="1"/>
</dbReference>
<evidence type="ECO:0000256" key="4">
    <source>
        <dbReference type="ARBA" id="ARBA00012950"/>
    </source>
</evidence>
<dbReference type="InterPro" id="IPR016181">
    <property type="entry name" value="Acyl_CoA_acyltransferase"/>
</dbReference>
<feature type="domain" description="N-acetyltransferase" evidence="13">
    <location>
        <begin position="210"/>
        <end position="315"/>
    </location>
</feature>
<feature type="region of interest" description="Disordered" evidence="12">
    <location>
        <begin position="1"/>
        <end position="21"/>
    </location>
</feature>
<dbReference type="Proteomes" id="UP000009084">
    <property type="component" value="Unassembled WGS sequence"/>
</dbReference>
<evidence type="ECO:0000256" key="3">
    <source>
        <dbReference type="ARBA" id="ARBA00008870"/>
    </source>
</evidence>
<dbReference type="Pfam" id="PF00583">
    <property type="entry name" value="Acetyltransf_1"/>
    <property type="match status" value="1"/>
</dbReference>
<keyword evidence="7 14" id="KW-0808">Transferase</keyword>
<dbReference type="EC" id="2.3.1.257" evidence="4"/>
<comment type="catalytic activity">
    <reaction evidence="11">
        <text>N-terminal L-seryl-[histone H4] + acetyl-CoA = N-terminal N(alpha)-acetyl-L-seryl-[histone H4] + CoA + H(+)</text>
        <dbReference type="Rhea" id="RHEA:50596"/>
        <dbReference type="Rhea" id="RHEA-COMP:12740"/>
        <dbReference type="Rhea" id="RHEA-COMP:12743"/>
        <dbReference type="ChEBI" id="CHEBI:15378"/>
        <dbReference type="ChEBI" id="CHEBI:57287"/>
        <dbReference type="ChEBI" id="CHEBI:57288"/>
        <dbReference type="ChEBI" id="CHEBI:64738"/>
        <dbReference type="ChEBI" id="CHEBI:83690"/>
        <dbReference type="EC" id="2.3.1.257"/>
    </reaction>
</comment>
<dbReference type="EMBL" id="ACFW01000015">
    <property type="protein sequence ID" value="EER28466.1"/>
    <property type="molecule type" value="Genomic_DNA"/>
</dbReference>
<dbReference type="PANTHER" id="PTHR20531">
    <property type="entry name" value="N-ALPHA-ACETYLTRANSFERASE 40"/>
    <property type="match status" value="1"/>
</dbReference>
<dbReference type="SUPFAM" id="SSF55729">
    <property type="entry name" value="Acyl-CoA N-acyltransferases (Nat)"/>
    <property type="match status" value="1"/>
</dbReference>
<evidence type="ECO:0000256" key="2">
    <source>
        <dbReference type="ARBA" id="ARBA00004496"/>
    </source>
</evidence>
<dbReference type="CDD" id="cd04301">
    <property type="entry name" value="NAT_SF"/>
    <property type="match status" value="1"/>
</dbReference>
<dbReference type="GO" id="GO:0043998">
    <property type="term" value="F:histone H2A acetyltransferase activity"/>
    <property type="evidence" value="ECO:0007669"/>
    <property type="project" value="InterPro"/>
</dbReference>
<comment type="subcellular location">
    <subcellularLocation>
        <location evidence="2">Cytoplasm</location>
    </subcellularLocation>
    <subcellularLocation>
        <location evidence="1">Nucleus</location>
    </subcellularLocation>
</comment>
<accession>C5P448</accession>
<organism evidence="14 15">
    <name type="scientific">Coccidioides posadasii (strain C735)</name>
    <name type="common">Valley fever fungus</name>
    <dbReference type="NCBI Taxonomy" id="222929"/>
    <lineage>
        <taxon>Eukaryota</taxon>
        <taxon>Fungi</taxon>
        <taxon>Dikarya</taxon>
        <taxon>Ascomycota</taxon>
        <taxon>Pezizomycotina</taxon>
        <taxon>Eurotiomycetes</taxon>
        <taxon>Eurotiomycetidae</taxon>
        <taxon>Onygenales</taxon>
        <taxon>Onygenaceae</taxon>
        <taxon>Coccidioides</taxon>
    </lineage>
</organism>
<evidence type="ECO:0000256" key="8">
    <source>
        <dbReference type="ARBA" id="ARBA00023242"/>
    </source>
</evidence>
<dbReference type="PROSITE" id="PS51186">
    <property type="entry name" value="GNAT"/>
    <property type="match status" value="1"/>
</dbReference>
<name>C5P448_COCP7</name>
<evidence type="ECO:0000256" key="9">
    <source>
        <dbReference type="ARBA" id="ARBA00023315"/>
    </source>
</evidence>
<evidence type="ECO:0000313" key="14">
    <source>
        <dbReference type="EMBL" id="EER28466.1"/>
    </source>
</evidence>
<dbReference type="VEuPathDB" id="FungiDB:CPC735_063390"/>
<dbReference type="InterPro" id="IPR000182">
    <property type="entry name" value="GNAT_dom"/>
</dbReference>
<sequence>MALAAGSDITPQNEARLSTRKRKYREDICHSASADSLDIDKPCTPRKMNRAFTTKSVFLSMPKGRRGILITKAGPRRATKPCLVETINSLSLDEFINRYVPPNVLGHTIRVQCSPKTDAQVTNAVGKVEDEPHEEYSVEMHTSSTLPKHYFDACFALIKFTSAEAYKNSRNGWSPAKKKVEMKLVDMRYMLLLRKKNEGQTSEVQEQSVEDSDLGGMLSFMTTYEDGLPVLYCYEIHLTPRLQHKGVGKQLMRIYEDIGQNIGLEKAMLTVYKSNKSGIKFYERLGYAEDEFSPRPMKLRNGHVKDFDYMVFSKPLKANEEKAIGKSA</sequence>
<protein>
    <recommendedName>
        <fullName evidence="5">N-alpha-acetyltransferase 40</fullName>
        <ecNumber evidence="4">2.3.1.257</ecNumber>
    </recommendedName>
</protein>
<evidence type="ECO:0000256" key="5">
    <source>
        <dbReference type="ARBA" id="ARBA00015043"/>
    </source>
</evidence>
<proteinExistence type="inferred from homology"/>
<dbReference type="GO" id="GO:0010485">
    <property type="term" value="F:histone H4 acetyltransferase activity"/>
    <property type="evidence" value="ECO:0007669"/>
    <property type="project" value="InterPro"/>
</dbReference>
<dbReference type="GO" id="GO:0005737">
    <property type="term" value="C:cytoplasm"/>
    <property type="evidence" value="ECO:0007669"/>
    <property type="project" value="UniProtKB-SubCell"/>
</dbReference>
<evidence type="ECO:0000256" key="6">
    <source>
        <dbReference type="ARBA" id="ARBA00022490"/>
    </source>
</evidence>
<keyword evidence="8" id="KW-0539">Nucleus</keyword>
<dbReference type="HOGENOM" id="CLU_051699_2_0_1"/>
<dbReference type="InterPro" id="IPR039949">
    <property type="entry name" value="NAA40"/>
</dbReference>
<evidence type="ECO:0000313" key="15">
    <source>
        <dbReference type="Proteomes" id="UP000009084"/>
    </source>
</evidence>
<evidence type="ECO:0000256" key="7">
    <source>
        <dbReference type="ARBA" id="ARBA00022679"/>
    </source>
</evidence>
<evidence type="ECO:0000256" key="12">
    <source>
        <dbReference type="SAM" id="MobiDB-lite"/>
    </source>
</evidence>
<comment type="catalytic activity">
    <reaction evidence="10">
        <text>N-terminal L-seryl-[histone H2A] + acetyl-CoA = N-terminal N(alpha)-acetyl-L-seryl-[histone H2A] + CoA + H(+)</text>
        <dbReference type="Rhea" id="RHEA:50600"/>
        <dbReference type="Rhea" id="RHEA-COMP:12742"/>
        <dbReference type="Rhea" id="RHEA-COMP:12744"/>
        <dbReference type="ChEBI" id="CHEBI:15378"/>
        <dbReference type="ChEBI" id="CHEBI:57287"/>
        <dbReference type="ChEBI" id="CHEBI:57288"/>
        <dbReference type="ChEBI" id="CHEBI:64738"/>
        <dbReference type="ChEBI" id="CHEBI:83690"/>
        <dbReference type="EC" id="2.3.1.257"/>
    </reaction>
</comment>
<keyword evidence="9" id="KW-0012">Acyltransferase</keyword>
<comment type="caution">
    <text evidence="14">The sequence shown here is derived from an EMBL/GenBank/DDBJ whole genome shotgun (WGS) entry which is preliminary data.</text>
</comment>
<evidence type="ECO:0000256" key="11">
    <source>
        <dbReference type="ARBA" id="ARBA00049524"/>
    </source>
</evidence>
<keyword evidence="6" id="KW-0963">Cytoplasm</keyword>
<dbReference type="GO" id="GO:1990189">
    <property type="term" value="F:protein N-terminal-serine acetyltransferase activity"/>
    <property type="evidence" value="ECO:0007669"/>
    <property type="project" value="UniProtKB-EC"/>
</dbReference>
<dbReference type="AlphaFoldDB" id="C5P448"/>
<dbReference type="Gene3D" id="3.40.630.30">
    <property type="match status" value="1"/>
</dbReference>
<dbReference type="GO" id="GO:0005634">
    <property type="term" value="C:nucleus"/>
    <property type="evidence" value="ECO:0007669"/>
    <property type="project" value="UniProtKB-SubCell"/>
</dbReference>
<comment type="similarity">
    <text evidence="3">Belongs to the acetyltransferase family. NAA40 subfamily.</text>
</comment>
<dbReference type="OrthoDB" id="424551at2759"/>
<reference evidence="14 15" key="1">
    <citation type="journal article" date="2009" name="Genome Res.">
        <title>Comparative genomic analyses of the human fungal pathogens Coccidioides and their relatives.</title>
        <authorList>
            <person name="Sharpton T.J."/>
            <person name="Stajich J.E."/>
            <person name="Rounsley S.D."/>
            <person name="Gardner M.J."/>
            <person name="Wortman J.R."/>
            <person name="Jordar V.S."/>
            <person name="Maiti R."/>
            <person name="Kodira C.D."/>
            <person name="Neafsey D.E."/>
            <person name="Zeng Q."/>
            <person name="Hung C.-Y."/>
            <person name="McMahan C."/>
            <person name="Muszewska A."/>
            <person name="Grynberg M."/>
            <person name="Mandel M.A."/>
            <person name="Kellner E.M."/>
            <person name="Barker B.M."/>
            <person name="Galgiani J.N."/>
            <person name="Orbach M.J."/>
            <person name="Kirkland T.N."/>
            <person name="Cole G.T."/>
            <person name="Henn M.R."/>
            <person name="Birren B.W."/>
            <person name="Taylor J.W."/>
        </authorList>
    </citation>
    <scope>NUCLEOTIDE SEQUENCE [LARGE SCALE GENOMIC DNA]</scope>
    <source>
        <strain evidence="15">C735</strain>
    </source>
</reference>
<gene>
    <name evidence="14" type="ORF">CPC735_063390</name>
</gene>
<evidence type="ECO:0000256" key="1">
    <source>
        <dbReference type="ARBA" id="ARBA00004123"/>
    </source>
</evidence>
<evidence type="ECO:0000259" key="13">
    <source>
        <dbReference type="PROSITE" id="PS51186"/>
    </source>
</evidence>
<evidence type="ECO:0000256" key="10">
    <source>
        <dbReference type="ARBA" id="ARBA00047821"/>
    </source>
</evidence>